<feature type="transmembrane region" description="Helical" evidence="3">
    <location>
        <begin position="932"/>
        <end position="957"/>
    </location>
</feature>
<dbReference type="CDD" id="cd05819">
    <property type="entry name" value="NHL"/>
    <property type="match status" value="1"/>
</dbReference>
<name>A0A815AA99_ADIRI</name>
<dbReference type="PROSITE" id="PS51125">
    <property type="entry name" value="NHL"/>
    <property type="match status" value="1"/>
</dbReference>
<keyword evidence="3" id="KW-1133">Transmembrane helix</keyword>
<evidence type="ECO:0000256" key="1">
    <source>
        <dbReference type="ARBA" id="ARBA00022737"/>
    </source>
</evidence>
<evidence type="ECO:0000313" key="6">
    <source>
        <dbReference type="Proteomes" id="UP000663852"/>
    </source>
</evidence>
<organism evidence="5 6">
    <name type="scientific">Adineta ricciae</name>
    <name type="common">Rotifer</name>
    <dbReference type="NCBI Taxonomy" id="249248"/>
    <lineage>
        <taxon>Eukaryota</taxon>
        <taxon>Metazoa</taxon>
        <taxon>Spiralia</taxon>
        <taxon>Gnathifera</taxon>
        <taxon>Rotifera</taxon>
        <taxon>Eurotatoria</taxon>
        <taxon>Bdelloidea</taxon>
        <taxon>Adinetida</taxon>
        <taxon>Adinetidae</taxon>
        <taxon>Adineta</taxon>
    </lineage>
</organism>
<feature type="transmembrane region" description="Helical" evidence="3">
    <location>
        <begin position="1014"/>
        <end position="1036"/>
    </location>
</feature>
<dbReference type="Gene3D" id="1.20.1070.10">
    <property type="entry name" value="Rhodopsin 7-helix transmembrane proteins"/>
    <property type="match status" value="1"/>
</dbReference>
<sequence>MLVVFLLIVINGISAVSFNRPKFCPTVEWNRDATTFIKNYVLSAAAAGIFIDTNNIIYVAAAKKSQILVWHEDSTDPMTIQGEDWSEFSSMWVSNIGEIYISFSNDAIMKRIPSTNTFVEIVGFGTECTSLFIDIFNYLYCSSSSKNTVAKRWLDSWTKMVVVAGTGYKGSNIGELNDPQGIFVDINLDVYVADCSNDRIQLFPSDDKNGKIVAGRDSLDMTIALIYPHSVILDADKYLFISDSVNDRIVASGPNGFRCLVGCAGGGTESHQLLMPYKFHFDVHGNMFVCDKNNNRIQKFDLQKHSCKSVTSSIETIYSSVLTENHPMYSRTTTPHYTTYHYEAIEVIVNKTDTYTLGANSSIDLYGHLYKHYFDLVNPAYNLIAWYGKCCNKDQFRFTVELFINTKYILIVTTYNPNVTGPFSLTVLGSSGVRLKRKNIERSIESTYSSALTEDDDKYYPNPCDQTPKHYYEAMQIIVHSSGSYTFLSSASIDTGMFISIYEKNFYTRIPFGNLLIQKNGCNLYDSSEITIELLTNMRYILVASTCFPNTTRTFSIRVFGQNSVSFRRINASLAAHSHYSSQLTKDNQKYDKDCIRTYYYYETVRLTVFTDAYYTISTGRDSYLNIYMYGNHFDPLNKDKNLILKDKYSCAWEYDGEYMFHLRSDISYILLMTTSIPLLTTPFSIDAYGPTNFTLQRIIDNSTYCYVGGPCNTQVKSIGLTLDDILRFEVNRNMTIQHQPLLIKVTAALSVIMFVVGLISSACSILTFQNASLRQVGCGLYLLASSVTSLLTITIFTIKFWFVVITQMGMFIRPSILDGGCKSIEPILKLLFYWDTWLNACVAVERGVNVYKGVNFDKEKSKRFARWIIFILPIVIVGTIIHEPFYRHVFKHEIKERSLFDGTTRPKEIVKDIYTWCLTSYPQSVQDYNTAILFIHLLGPFLANLFSALFIIIGSARRRAKAQRRHTYRQHLRDQWNEHKQLIVSPVGLLLLSAPRLIIALLSGCTDVSGHLWLYVCGYFVSFTPSLMIFVVFVLPSNSYRIAFKESFFRLCKRRRL</sequence>
<feature type="transmembrane region" description="Helical" evidence="3">
    <location>
        <begin position="742"/>
        <end position="769"/>
    </location>
</feature>
<gene>
    <name evidence="5" type="ORF">EDS130_LOCUS28099</name>
</gene>
<feature type="signal peptide" evidence="4">
    <location>
        <begin position="1"/>
        <end position="15"/>
    </location>
</feature>
<dbReference type="AlphaFoldDB" id="A0A815AA99"/>
<dbReference type="SUPFAM" id="SSF63829">
    <property type="entry name" value="Calcium-dependent phosphotriesterase"/>
    <property type="match status" value="1"/>
</dbReference>
<feature type="transmembrane region" description="Helical" evidence="3">
    <location>
        <begin position="781"/>
        <end position="805"/>
    </location>
</feature>
<dbReference type="Gene3D" id="2.120.10.30">
    <property type="entry name" value="TolB, C-terminal domain"/>
    <property type="match status" value="2"/>
</dbReference>
<feature type="transmembrane region" description="Helical" evidence="3">
    <location>
        <begin position="669"/>
        <end position="689"/>
    </location>
</feature>
<feature type="repeat" description="NHL" evidence="2">
    <location>
        <begin position="167"/>
        <end position="206"/>
    </location>
</feature>
<evidence type="ECO:0000256" key="2">
    <source>
        <dbReference type="PROSITE-ProRule" id="PRU00504"/>
    </source>
</evidence>
<dbReference type="OrthoDB" id="10111309at2759"/>
<dbReference type="SUPFAM" id="SSF81321">
    <property type="entry name" value="Family A G protein-coupled receptor-like"/>
    <property type="match status" value="1"/>
</dbReference>
<protein>
    <submittedName>
        <fullName evidence="5">Uncharacterized protein</fullName>
    </submittedName>
</protein>
<keyword evidence="4" id="KW-0732">Signal</keyword>
<proteinExistence type="predicted"/>
<evidence type="ECO:0000313" key="5">
    <source>
        <dbReference type="EMBL" id="CAF1253270.1"/>
    </source>
</evidence>
<feature type="transmembrane region" description="Helical" evidence="3">
    <location>
        <begin position="983"/>
        <end position="1002"/>
    </location>
</feature>
<feature type="transmembrane region" description="Helical" evidence="3">
    <location>
        <begin position="865"/>
        <end position="883"/>
    </location>
</feature>
<dbReference type="PANTHER" id="PTHR24104:SF25">
    <property type="entry name" value="PROTEIN LIN-41"/>
    <property type="match status" value="1"/>
</dbReference>
<feature type="chain" id="PRO_5032559330" evidence="4">
    <location>
        <begin position="16"/>
        <end position="1058"/>
    </location>
</feature>
<dbReference type="InterPro" id="IPR001258">
    <property type="entry name" value="NHL_repeat"/>
</dbReference>
<dbReference type="EMBL" id="CAJNOJ010000181">
    <property type="protein sequence ID" value="CAF1253270.1"/>
    <property type="molecule type" value="Genomic_DNA"/>
</dbReference>
<keyword evidence="3" id="KW-0472">Membrane</keyword>
<dbReference type="GO" id="GO:0008270">
    <property type="term" value="F:zinc ion binding"/>
    <property type="evidence" value="ECO:0007669"/>
    <property type="project" value="UniProtKB-KW"/>
</dbReference>
<dbReference type="InterPro" id="IPR050952">
    <property type="entry name" value="TRIM-NHL_E3_ligases"/>
</dbReference>
<comment type="caution">
    <text evidence="5">The sequence shown here is derived from an EMBL/GenBank/DDBJ whole genome shotgun (WGS) entry which is preliminary data.</text>
</comment>
<dbReference type="Proteomes" id="UP000663852">
    <property type="component" value="Unassembled WGS sequence"/>
</dbReference>
<dbReference type="InterPro" id="IPR011042">
    <property type="entry name" value="6-blade_b-propeller_TolB-like"/>
</dbReference>
<dbReference type="PANTHER" id="PTHR24104">
    <property type="entry name" value="E3 UBIQUITIN-PROTEIN LIGASE NHLRC1-RELATED"/>
    <property type="match status" value="1"/>
</dbReference>
<keyword evidence="1" id="KW-0677">Repeat</keyword>
<accession>A0A815AA99</accession>
<evidence type="ECO:0000256" key="3">
    <source>
        <dbReference type="SAM" id="Phobius"/>
    </source>
</evidence>
<evidence type="ECO:0000256" key="4">
    <source>
        <dbReference type="SAM" id="SignalP"/>
    </source>
</evidence>
<keyword evidence="3" id="KW-0812">Transmembrane</keyword>
<reference evidence="5" key="1">
    <citation type="submission" date="2021-02" db="EMBL/GenBank/DDBJ databases">
        <authorList>
            <person name="Nowell W R."/>
        </authorList>
    </citation>
    <scope>NUCLEOTIDE SEQUENCE</scope>
</reference>